<evidence type="ECO:0000313" key="17">
    <source>
        <dbReference type="Proteomes" id="UP000199025"/>
    </source>
</evidence>
<evidence type="ECO:0000256" key="5">
    <source>
        <dbReference type="ARBA" id="ARBA00020054"/>
    </source>
</evidence>
<dbReference type="InterPro" id="IPR012000">
    <property type="entry name" value="Thiamin_PyroP_enz_cen_dom"/>
</dbReference>
<evidence type="ECO:0000313" key="16">
    <source>
        <dbReference type="EMBL" id="SFI71576.1"/>
    </source>
</evidence>
<dbReference type="Pfam" id="PF02776">
    <property type="entry name" value="TPP_enzyme_N"/>
    <property type="match status" value="1"/>
</dbReference>
<dbReference type="STRING" id="115433.SAMN05421835_101550"/>
<dbReference type="CDD" id="cd07038">
    <property type="entry name" value="TPP_PYR_PDC_IPDC_like"/>
    <property type="match status" value="1"/>
</dbReference>
<evidence type="ECO:0000259" key="15">
    <source>
        <dbReference type="Pfam" id="PF02776"/>
    </source>
</evidence>
<dbReference type="AlphaFoldDB" id="A0A1I3KGG7"/>
<evidence type="ECO:0000256" key="7">
    <source>
        <dbReference type="ARBA" id="ARBA00022793"/>
    </source>
</evidence>
<accession>A0A1I3KGG7</accession>
<dbReference type="PANTHER" id="PTHR43452">
    <property type="entry name" value="PYRUVATE DECARBOXYLASE"/>
    <property type="match status" value="1"/>
</dbReference>
<dbReference type="SUPFAM" id="SSF52467">
    <property type="entry name" value="DHS-like NAD/FAD-binding domain"/>
    <property type="match status" value="1"/>
</dbReference>
<dbReference type="InterPro" id="IPR029061">
    <property type="entry name" value="THDP-binding"/>
</dbReference>
<gene>
    <name evidence="16" type="ORF">SAMN05421835_101550</name>
</gene>
<dbReference type="Pfam" id="PF00205">
    <property type="entry name" value="TPP_enzyme_M"/>
    <property type="match status" value="1"/>
</dbReference>
<dbReference type="RefSeq" id="WP_091504034.1">
    <property type="nucleotide sequence ID" value="NZ_FORP01000001.1"/>
</dbReference>
<keyword evidence="10" id="KW-0456">Lyase</keyword>
<dbReference type="Pfam" id="PF02775">
    <property type="entry name" value="TPP_enzyme_C"/>
    <property type="match status" value="1"/>
</dbReference>
<reference evidence="16 17" key="1">
    <citation type="submission" date="2016-10" db="EMBL/GenBank/DDBJ databases">
        <authorList>
            <person name="de Groot N.N."/>
        </authorList>
    </citation>
    <scope>NUCLEOTIDE SEQUENCE [LARGE SCALE GENOMIC DNA]</scope>
    <source>
        <strain evidence="16 17">DSM 44468</strain>
    </source>
</reference>
<keyword evidence="9 12" id="KW-0786">Thiamine pyrophosphate</keyword>
<evidence type="ECO:0000256" key="4">
    <source>
        <dbReference type="ARBA" id="ARBA00007812"/>
    </source>
</evidence>
<feature type="domain" description="Thiamine pyrophosphate enzyme central" evidence="13">
    <location>
        <begin position="214"/>
        <end position="326"/>
    </location>
</feature>
<comment type="function">
    <text evidence="3">Decarboxylates branched-chain and aromatic alpha-keto acids to aldehydes.</text>
</comment>
<dbReference type="InterPro" id="IPR012001">
    <property type="entry name" value="Thiamin_PyroP_enz_TPP-bd_dom"/>
</dbReference>
<evidence type="ECO:0000259" key="13">
    <source>
        <dbReference type="Pfam" id="PF00205"/>
    </source>
</evidence>
<keyword evidence="16" id="KW-0670">Pyruvate</keyword>
<evidence type="ECO:0000256" key="8">
    <source>
        <dbReference type="ARBA" id="ARBA00022842"/>
    </source>
</evidence>
<dbReference type="InterPro" id="IPR000399">
    <property type="entry name" value="TPP-bd_CS"/>
</dbReference>
<feature type="binding site" evidence="11">
    <location>
        <position position="437"/>
    </location>
    <ligand>
        <name>Mg(2+)</name>
        <dbReference type="ChEBI" id="CHEBI:18420"/>
    </ligand>
</feature>
<dbReference type="GO" id="GO:0000287">
    <property type="term" value="F:magnesium ion binding"/>
    <property type="evidence" value="ECO:0007669"/>
    <property type="project" value="InterPro"/>
</dbReference>
<protein>
    <recommendedName>
        <fullName evidence="5">Alpha-keto-acid decarboxylase</fullName>
    </recommendedName>
</protein>
<dbReference type="CDD" id="cd02005">
    <property type="entry name" value="TPP_PDC_IPDC"/>
    <property type="match status" value="1"/>
</dbReference>
<sequence length="551" mass="57361">MSTEPTVSVAAYLAARLRQLGVEHLFGLPGDFNLALLDALLDGTGLTWVGSTNELNAAYAADGYARVRGFGALVTTYGVGELSAINGVAGSFAESVPLVQITGAPATTAARAGSLTHHTLADGDFGHFARAYAEVTAAAEVLTEQHAADQIDRVLAAALRESKPGYLSVPVDVATARVSAARLEIPLRRPESDSQALAAFTAALGEHLRGAQLTLLAGHLARRRDLGQVLRRIADSGLARVATLLGAKGLLDERHPASLGVYIGGFTADDDVRQAVEQAESLVVVGAVFSDLVTGMFTHDLDLTRAVVLDLHQARVGLAEFPGVELADAVAALADLVDRAGRAPLPAPAASPVPSTAEPGPLTQAGLWAALQDWLPPHTALLADAGTAYYGAAGLALPEGTELIGQPIWSSIGYTLPALLGVQLAEPARRPVLLIGDGAAQLTVQEFATLARRHPAPVVLVLNNAGYTVERAIRSPDAVYQDITPWAWPELLRALGGEGVRTATVRTGEQLRTALADSAPDRVTVIEAVLDRDDVPPLLGAIARGLSATRS</sequence>
<evidence type="ECO:0000256" key="12">
    <source>
        <dbReference type="RuleBase" id="RU362132"/>
    </source>
</evidence>
<dbReference type="Gene3D" id="3.40.50.1220">
    <property type="entry name" value="TPP-binding domain"/>
    <property type="match status" value="1"/>
</dbReference>
<dbReference type="FunFam" id="3.40.50.970:FF:000019">
    <property type="entry name" value="Pyruvate decarboxylase isozyme"/>
    <property type="match status" value="1"/>
</dbReference>
<dbReference type="EMBL" id="FORP01000001">
    <property type="protein sequence ID" value="SFI71576.1"/>
    <property type="molecule type" value="Genomic_DNA"/>
</dbReference>
<evidence type="ECO:0000256" key="10">
    <source>
        <dbReference type="ARBA" id="ARBA00023239"/>
    </source>
</evidence>
<dbReference type="FunFam" id="3.40.50.970:FF:000024">
    <property type="entry name" value="Pyruvate decarboxylase isozyme"/>
    <property type="match status" value="1"/>
</dbReference>
<feature type="binding site" evidence="11">
    <location>
        <position position="466"/>
    </location>
    <ligand>
        <name>Mg(2+)</name>
        <dbReference type="ChEBI" id="CHEBI:18420"/>
    </ligand>
</feature>
<evidence type="ECO:0000256" key="2">
    <source>
        <dbReference type="ARBA" id="ARBA00001964"/>
    </source>
</evidence>
<proteinExistence type="inferred from homology"/>
<dbReference type="InterPro" id="IPR012110">
    <property type="entry name" value="PDC/IPDC-like"/>
</dbReference>
<dbReference type="InterPro" id="IPR047214">
    <property type="entry name" value="TPP_PDC_IPDC"/>
</dbReference>
<evidence type="ECO:0000256" key="11">
    <source>
        <dbReference type="PIRSR" id="PIRSR036565-2"/>
    </source>
</evidence>
<dbReference type="OrthoDB" id="4959782at2"/>
<dbReference type="PROSITE" id="PS00187">
    <property type="entry name" value="TPP_ENZYMES"/>
    <property type="match status" value="1"/>
</dbReference>
<feature type="binding site" evidence="11">
    <location>
        <position position="464"/>
    </location>
    <ligand>
        <name>Mg(2+)</name>
        <dbReference type="ChEBI" id="CHEBI:18420"/>
    </ligand>
</feature>
<dbReference type="InterPro" id="IPR029035">
    <property type="entry name" value="DHS-like_NAD/FAD-binding_dom"/>
</dbReference>
<organism evidence="16 17">
    <name type="scientific">Amycolatopsis sacchari</name>
    <dbReference type="NCBI Taxonomy" id="115433"/>
    <lineage>
        <taxon>Bacteria</taxon>
        <taxon>Bacillati</taxon>
        <taxon>Actinomycetota</taxon>
        <taxon>Actinomycetes</taxon>
        <taxon>Pseudonocardiales</taxon>
        <taxon>Pseudonocardiaceae</taxon>
        <taxon>Amycolatopsis</taxon>
    </lineage>
</organism>
<dbReference type="Proteomes" id="UP000199025">
    <property type="component" value="Unassembled WGS sequence"/>
</dbReference>
<dbReference type="GO" id="GO:0004737">
    <property type="term" value="F:pyruvate decarboxylase activity"/>
    <property type="evidence" value="ECO:0007669"/>
    <property type="project" value="TreeGrafter"/>
</dbReference>
<dbReference type="InterPro" id="IPR011766">
    <property type="entry name" value="TPP_enzyme_TPP-bd"/>
</dbReference>
<feature type="domain" description="Thiamine pyrophosphate enzyme TPP-binding" evidence="14">
    <location>
        <begin position="395"/>
        <end position="527"/>
    </location>
</feature>
<dbReference type="PIRSF" id="PIRSF036565">
    <property type="entry name" value="Pyruvt_ip_decrb"/>
    <property type="match status" value="1"/>
</dbReference>
<comment type="cofactor">
    <cofactor evidence="2">
        <name>thiamine diphosphate</name>
        <dbReference type="ChEBI" id="CHEBI:58937"/>
    </cofactor>
</comment>
<dbReference type="GO" id="GO:0005829">
    <property type="term" value="C:cytosol"/>
    <property type="evidence" value="ECO:0007669"/>
    <property type="project" value="TreeGrafter"/>
</dbReference>
<evidence type="ECO:0000256" key="1">
    <source>
        <dbReference type="ARBA" id="ARBA00001920"/>
    </source>
</evidence>
<comment type="cofactor">
    <cofactor evidence="11">
        <name>Mg(2+)</name>
        <dbReference type="ChEBI" id="CHEBI:18420"/>
    </cofactor>
    <text evidence="11">Binds 1 Mg(2+) per subunit.</text>
</comment>
<keyword evidence="17" id="KW-1185">Reference proteome</keyword>
<dbReference type="SUPFAM" id="SSF52518">
    <property type="entry name" value="Thiamin diphosphate-binding fold (THDP-binding)"/>
    <property type="match status" value="2"/>
</dbReference>
<dbReference type="PANTHER" id="PTHR43452:SF30">
    <property type="entry name" value="PYRUVATE DECARBOXYLASE ISOZYME 1-RELATED"/>
    <property type="match status" value="1"/>
</dbReference>
<evidence type="ECO:0000259" key="14">
    <source>
        <dbReference type="Pfam" id="PF02775"/>
    </source>
</evidence>
<keyword evidence="8 11" id="KW-0460">Magnesium</keyword>
<keyword evidence="7" id="KW-0210">Decarboxylase</keyword>
<dbReference type="GO" id="GO:0000949">
    <property type="term" value="P:aromatic amino acid family catabolic process to alcohol via Ehrlich pathway"/>
    <property type="evidence" value="ECO:0007669"/>
    <property type="project" value="TreeGrafter"/>
</dbReference>
<dbReference type="GO" id="GO:0030976">
    <property type="term" value="F:thiamine pyrophosphate binding"/>
    <property type="evidence" value="ECO:0007669"/>
    <property type="project" value="InterPro"/>
</dbReference>
<feature type="domain" description="Thiamine pyrophosphate enzyme N-terminal TPP-binding" evidence="15">
    <location>
        <begin position="9"/>
        <end position="114"/>
    </location>
</feature>
<comment type="similarity">
    <text evidence="4 12">Belongs to the TPP enzyme family.</text>
</comment>
<dbReference type="Gene3D" id="3.40.50.970">
    <property type="match status" value="2"/>
</dbReference>
<dbReference type="InterPro" id="IPR047213">
    <property type="entry name" value="TPP_PYR_PDC_IPDC-like"/>
</dbReference>
<evidence type="ECO:0000256" key="6">
    <source>
        <dbReference type="ARBA" id="ARBA00022723"/>
    </source>
</evidence>
<evidence type="ECO:0000256" key="3">
    <source>
        <dbReference type="ARBA" id="ARBA00002938"/>
    </source>
</evidence>
<name>A0A1I3KGG7_9PSEU</name>
<keyword evidence="6 11" id="KW-0479">Metal-binding</keyword>
<comment type="cofactor">
    <cofactor evidence="1">
        <name>a metal cation</name>
        <dbReference type="ChEBI" id="CHEBI:25213"/>
    </cofactor>
</comment>
<evidence type="ECO:0000256" key="9">
    <source>
        <dbReference type="ARBA" id="ARBA00023052"/>
    </source>
</evidence>